<comment type="caution">
    <text evidence="2">The sequence shown here is derived from an EMBL/GenBank/DDBJ whole genome shotgun (WGS) entry which is preliminary data.</text>
</comment>
<evidence type="ECO:0000313" key="2">
    <source>
        <dbReference type="EMBL" id="KRN50194.1"/>
    </source>
</evidence>
<dbReference type="Pfam" id="PF04991">
    <property type="entry name" value="LicD"/>
    <property type="match status" value="1"/>
</dbReference>
<sequence>MLNIKLELPEGFLEEEERDGYLVSAEMKKIWAVELDLLNEFMRVCKEHDIRWFADGGTILGAIRHNGMIPWDDDIDVCMYREDYEKLCEIAPAAFKAPYFFQTEETDRGSMRGHAQLRNSSTTGMLKMEDKRHVLYNQGIFLDIFPLDDLPEEQEERAHYMSDCFKTLLDAREYTYFWENMYRRTGLKGFVKNIITTLRHVYDFKNPIYEDFKKKCVKYQNTNTPLFGKVMFRYREKLVLKKAWFSDVTYHKFEMLEIPLPNGYEDFLNQFYGNWKEFVIGGGAHGGVFFDPEKSYLEYVHEDRYDRFIKKVDRRRG</sequence>
<feature type="domain" description="LicD/FKTN/FKRP nucleotidyltransferase" evidence="1">
    <location>
        <begin position="45"/>
        <end position="273"/>
    </location>
</feature>
<evidence type="ECO:0000313" key="3">
    <source>
        <dbReference type="Proteomes" id="UP000051841"/>
    </source>
</evidence>
<organism evidence="2 3">
    <name type="scientific">Kandleria vitulina DSM 20405</name>
    <dbReference type="NCBI Taxonomy" id="1410657"/>
    <lineage>
        <taxon>Bacteria</taxon>
        <taxon>Bacillati</taxon>
        <taxon>Bacillota</taxon>
        <taxon>Erysipelotrichia</taxon>
        <taxon>Erysipelotrichales</taxon>
        <taxon>Coprobacillaceae</taxon>
        <taxon>Kandleria</taxon>
    </lineage>
</organism>
<reference evidence="2 3" key="1">
    <citation type="journal article" date="2015" name="Genome Announc.">
        <title>Expanding the biotechnology potential of lactobacilli through comparative genomics of 213 strains and associated genera.</title>
        <authorList>
            <person name="Sun Z."/>
            <person name="Harris H.M."/>
            <person name="McCann A."/>
            <person name="Guo C."/>
            <person name="Argimon S."/>
            <person name="Zhang W."/>
            <person name="Yang X."/>
            <person name="Jeffery I.B."/>
            <person name="Cooney J.C."/>
            <person name="Kagawa T.F."/>
            <person name="Liu W."/>
            <person name="Song Y."/>
            <person name="Salvetti E."/>
            <person name="Wrobel A."/>
            <person name="Rasinkangas P."/>
            <person name="Parkhill J."/>
            <person name="Rea M.C."/>
            <person name="O'Sullivan O."/>
            <person name="Ritari J."/>
            <person name="Douillard F.P."/>
            <person name="Paul Ross R."/>
            <person name="Yang R."/>
            <person name="Briner A.E."/>
            <person name="Felis G.E."/>
            <person name="de Vos W.M."/>
            <person name="Barrangou R."/>
            <person name="Klaenhammer T.R."/>
            <person name="Caufield P.W."/>
            <person name="Cui Y."/>
            <person name="Zhang H."/>
            <person name="O'Toole P.W."/>
        </authorList>
    </citation>
    <scope>NUCLEOTIDE SEQUENCE [LARGE SCALE GENOMIC DNA]</scope>
    <source>
        <strain evidence="2 3">DSM 20405</strain>
    </source>
</reference>
<gene>
    <name evidence="2" type="ORF">IV49_GL000323</name>
</gene>
<dbReference type="Proteomes" id="UP000051841">
    <property type="component" value="Unassembled WGS sequence"/>
</dbReference>
<proteinExistence type="predicted"/>
<name>A0A0R2HB78_9FIRM</name>
<dbReference type="PANTHER" id="PTHR43404">
    <property type="entry name" value="LIPOPOLYSACCHARIDE CHOLINEPHOSPHOTRANSFERASE LICD"/>
    <property type="match status" value="1"/>
</dbReference>
<keyword evidence="2" id="KW-0808">Transferase</keyword>
<dbReference type="PATRIC" id="fig|1410657.5.peg.344"/>
<dbReference type="InterPro" id="IPR052942">
    <property type="entry name" value="LPS_cholinephosphotransferase"/>
</dbReference>
<accession>A0A0R2HB78</accession>
<dbReference type="RefSeq" id="WP_051551162.1">
    <property type="nucleotide sequence ID" value="NZ_JNKN01000013.1"/>
</dbReference>
<dbReference type="GO" id="GO:0009100">
    <property type="term" value="P:glycoprotein metabolic process"/>
    <property type="evidence" value="ECO:0007669"/>
    <property type="project" value="UniProtKB-ARBA"/>
</dbReference>
<dbReference type="GO" id="GO:0016740">
    <property type="term" value="F:transferase activity"/>
    <property type="evidence" value="ECO:0007669"/>
    <property type="project" value="UniProtKB-KW"/>
</dbReference>
<keyword evidence="3" id="KW-1185">Reference proteome</keyword>
<dbReference type="EMBL" id="JQBL01000012">
    <property type="protein sequence ID" value="KRN50194.1"/>
    <property type="molecule type" value="Genomic_DNA"/>
</dbReference>
<dbReference type="InterPro" id="IPR007074">
    <property type="entry name" value="LicD/FKTN/FKRP_NTP_transf"/>
</dbReference>
<evidence type="ECO:0000259" key="1">
    <source>
        <dbReference type="Pfam" id="PF04991"/>
    </source>
</evidence>
<dbReference type="PANTHER" id="PTHR43404:SF2">
    <property type="entry name" value="LIPOPOLYSACCHARIDE CHOLINEPHOSPHOTRANSFERASE LICD"/>
    <property type="match status" value="1"/>
</dbReference>
<dbReference type="AlphaFoldDB" id="A0A0R2HB78"/>
<protein>
    <submittedName>
        <fullName evidence="2">Licd-family phosphotransferase</fullName>
    </submittedName>
</protein>